<dbReference type="Proteomes" id="UP001150569">
    <property type="component" value="Unassembled WGS sequence"/>
</dbReference>
<evidence type="ECO:0000256" key="6">
    <source>
        <dbReference type="ARBA" id="ARBA00022892"/>
    </source>
</evidence>
<comment type="caution">
    <text evidence="12">The sequence shown here is derived from an EMBL/GenBank/DDBJ whole genome shotgun (WGS) entry which is preliminary data.</text>
</comment>
<keyword evidence="8 11" id="KW-1133">Transmembrane helix</keyword>
<keyword evidence="7 11" id="KW-0653">Protein transport</keyword>
<feature type="transmembrane region" description="Helical" evidence="11">
    <location>
        <begin position="148"/>
        <end position="168"/>
    </location>
</feature>
<evidence type="ECO:0000313" key="13">
    <source>
        <dbReference type="Proteomes" id="UP001150569"/>
    </source>
</evidence>
<dbReference type="GO" id="GO:0015031">
    <property type="term" value="P:protein transport"/>
    <property type="evidence" value="ECO:0007669"/>
    <property type="project" value="UniProtKB-KW"/>
</dbReference>
<dbReference type="InterPro" id="IPR000133">
    <property type="entry name" value="ER_ret_rcpt"/>
</dbReference>
<dbReference type="PROSITE" id="PS00952">
    <property type="entry name" value="ER_LUMEN_RECEPTOR_2"/>
    <property type="match status" value="1"/>
</dbReference>
<organism evidence="12 13">
    <name type="scientific">Tieghemiomyces parasiticus</name>
    <dbReference type="NCBI Taxonomy" id="78921"/>
    <lineage>
        <taxon>Eukaryota</taxon>
        <taxon>Fungi</taxon>
        <taxon>Fungi incertae sedis</taxon>
        <taxon>Zoopagomycota</taxon>
        <taxon>Kickxellomycotina</taxon>
        <taxon>Dimargaritomycetes</taxon>
        <taxon>Dimargaritales</taxon>
        <taxon>Dimargaritaceae</taxon>
        <taxon>Tieghemiomyces</taxon>
    </lineage>
</organism>
<dbReference type="PROSITE" id="PS00951">
    <property type="entry name" value="ER_LUMEN_RECEPTOR_1"/>
    <property type="match status" value="1"/>
</dbReference>
<dbReference type="GO" id="GO:0046923">
    <property type="term" value="F:ER retention sequence binding"/>
    <property type="evidence" value="ECO:0007669"/>
    <property type="project" value="InterPro"/>
</dbReference>
<proteinExistence type="inferred from homology"/>
<dbReference type="EMBL" id="JANBPT010000850">
    <property type="protein sequence ID" value="KAJ1912243.1"/>
    <property type="molecule type" value="Genomic_DNA"/>
</dbReference>
<evidence type="ECO:0000256" key="7">
    <source>
        <dbReference type="ARBA" id="ARBA00022927"/>
    </source>
</evidence>
<reference evidence="12" key="1">
    <citation type="submission" date="2022-07" db="EMBL/GenBank/DDBJ databases">
        <title>Phylogenomic reconstructions and comparative analyses of Kickxellomycotina fungi.</title>
        <authorList>
            <person name="Reynolds N.K."/>
            <person name="Stajich J.E."/>
            <person name="Barry K."/>
            <person name="Grigoriev I.V."/>
            <person name="Crous P."/>
            <person name="Smith M.E."/>
        </authorList>
    </citation>
    <scope>NUCLEOTIDE SEQUENCE</scope>
    <source>
        <strain evidence="12">RSA 861</strain>
    </source>
</reference>
<dbReference type="GO" id="GO:0016192">
    <property type="term" value="P:vesicle-mediated transport"/>
    <property type="evidence" value="ECO:0007669"/>
    <property type="project" value="UniProtKB-KW"/>
</dbReference>
<feature type="transmembrane region" description="Helical" evidence="11">
    <location>
        <begin position="180"/>
        <end position="199"/>
    </location>
</feature>
<dbReference type="AlphaFoldDB" id="A0A9W7ZN61"/>
<keyword evidence="13" id="KW-1185">Reference proteome</keyword>
<evidence type="ECO:0000256" key="8">
    <source>
        <dbReference type="ARBA" id="ARBA00022989"/>
    </source>
</evidence>
<evidence type="ECO:0000256" key="9">
    <source>
        <dbReference type="ARBA" id="ARBA00023136"/>
    </source>
</evidence>
<dbReference type="PANTHER" id="PTHR10585">
    <property type="entry name" value="ER LUMEN PROTEIN RETAINING RECEPTOR"/>
    <property type="match status" value="1"/>
</dbReference>
<keyword evidence="10 11" id="KW-0675">Receptor</keyword>
<evidence type="ECO:0000256" key="5">
    <source>
        <dbReference type="ARBA" id="ARBA00022824"/>
    </source>
</evidence>
<accession>A0A9W7ZN61</accession>
<dbReference type="OrthoDB" id="7694678at2759"/>
<dbReference type="PRINTS" id="PR00660">
    <property type="entry name" value="ERLUMENR"/>
</dbReference>
<sequence length="212" mass="24732">MNLFRLTADLLHLASIVILLLKIHQTKSCAGLSLKTQLLYFIVFATRYLDLFTRYYGLYNSLMKLFFIGTSAYIVYLMYMKYRPSYAANLDTFRIEFLLGGAALLALAFPVTYFTMDILWSFSVYLEAVAILPQLFQMTRTGEAETITSHYVFTLGAYRALYLFNWIYRYYTEGYVDVVSWVAGFVQTLLYADFFYIYFTRVLKGRSTKLPV</sequence>
<name>A0A9W7ZN61_9FUNG</name>
<dbReference type="Pfam" id="PF00810">
    <property type="entry name" value="ER_lumen_recept"/>
    <property type="match status" value="1"/>
</dbReference>
<comment type="similarity">
    <text evidence="2 11">Belongs to the ERD2 family.</text>
</comment>
<evidence type="ECO:0000256" key="11">
    <source>
        <dbReference type="RuleBase" id="RU000634"/>
    </source>
</evidence>
<protein>
    <recommendedName>
        <fullName evidence="11">ER lumen protein-retaining receptor</fullName>
    </recommendedName>
</protein>
<comment type="subcellular location">
    <subcellularLocation>
        <location evidence="1 11">Endoplasmic reticulum membrane</location>
        <topology evidence="1 11">Multi-pass membrane protein</topology>
    </subcellularLocation>
</comment>
<feature type="transmembrane region" description="Helical" evidence="11">
    <location>
        <begin position="61"/>
        <end position="80"/>
    </location>
</feature>
<keyword evidence="5 11" id="KW-0256">Endoplasmic reticulum</keyword>
<evidence type="ECO:0000256" key="1">
    <source>
        <dbReference type="ARBA" id="ARBA00004477"/>
    </source>
</evidence>
<feature type="transmembrane region" description="Helical" evidence="11">
    <location>
        <begin position="92"/>
        <end position="112"/>
    </location>
</feature>
<keyword evidence="6" id="KW-0931">ER-Golgi transport</keyword>
<keyword evidence="3 11" id="KW-0813">Transport</keyword>
<evidence type="ECO:0000256" key="3">
    <source>
        <dbReference type="ARBA" id="ARBA00022448"/>
    </source>
</evidence>
<evidence type="ECO:0000256" key="4">
    <source>
        <dbReference type="ARBA" id="ARBA00022692"/>
    </source>
</evidence>
<evidence type="ECO:0000256" key="2">
    <source>
        <dbReference type="ARBA" id="ARBA00010120"/>
    </source>
</evidence>
<keyword evidence="4 11" id="KW-0812">Transmembrane</keyword>
<gene>
    <name evidence="12" type="primary">ERD2_2</name>
    <name evidence="12" type="ORF">IWQ60_009748</name>
</gene>
<dbReference type="GO" id="GO:0005789">
    <property type="term" value="C:endoplasmic reticulum membrane"/>
    <property type="evidence" value="ECO:0007669"/>
    <property type="project" value="UniProtKB-SubCell"/>
</dbReference>
<comment type="caution">
    <text evidence="11">Lacks conserved residue(s) required for the propagation of feature annotation.</text>
</comment>
<dbReference type="GO" id="GO:0006621">
    <property type="term" value="P:protein retention in ER lumen"/>
    <property type="evidence" value="ECO:0007669"/>
    <property type="project" value="InterPro"/>
</dbReference>
<evidence type="ECO:0000256" key="10">
    <source>
        <dbReference type="ARBA" id="ARBA00023170"/>
    </source>
</evidence>
<evidence type="ECO:0000313" key="12">
    <source>
        <dbReference type="EMBL" id="KAJ1912243.1"/>
    </source>
</evidence>
<keyword evidence="9 11" id="KW-0472">Membrane</keyword>